<dbReference type="EMBL" id="QGKW02001660">
    <property type="protein sequence ID" value="KAF2577789.1"/>
    <property type="molecule type" value="Genomic_DNA"/>
</dbReference>
<proteinExistence type="predicted"/>
<dbReference type="Proteomes" id="UP000712281">
    <property type="component" value="Unassembled WGS sequence"/>
</dbReference>
<protein>
    <submittedName>
        <fullName evidence="1">Uncharacterized protein</fullName>
    </submittedName>
</protein>
<organism evidence="1 2">
    <name type="scientific">Brassica cretica</name>
    <name type="common">Mustard</name>
    <dbReference type="NCBI Taxonomy" id="69181"/>
    <lineage>
        <taxon>Eukaryota</taxon>
        <taxon>Viridiplantae</taxon>
        <taxon>Streptophyta</taxon>
        <taxon>Embryophyta</taxon>
        <taxon>Tracheophyta</taxon>
        <taxon>Spermatophyta</taxon>
        <taxon>Magnoliopsida</taxon>
        <taxon>eudicotyledons</taxon>
        <taxon>Gunneridae</taxon>
        <taxon>Pentapetalae</taxon>
        <taxon>rosids</taxon>
        <taxon>malvids</taxon>
        <taxon>Brassicales</taxon>
        <taxon>Brassicaceae</taxon>
        <taxon>Brassiceae</taxon>
        <taxon>Brassica</taxon>
    </lineage>
</organism>
<evidence type="ECO:0000313" key="2">
    <source>
        <dbReference type="Proteomes" id="UP000712281"/>
    </source>
</evidence>
<sequence length="235" mass="26203">MIGPGIWLEPGGFRDSALRSCKSTGCSFRSGDHNRTLAYLDPEVVWEPEGTVLRHPRQGYYRYLFGFHILPLGSWPLSSSYAVFYFCRKSLTGLKGAGVGVMTQVPGFAAFHVLKSRVFFTCILWGPRCALGCTGVLGFEVQGVPAVGLYFTFAILQPVFFTCILWGPRCALGCTGVLGSFDNILRLAHTHTHSCFMSHTRFGFFLWACPEVMPPLQRLARNRGLWRPDPARMPL</sequence>
<comment type="caution">
    <text evidence="1">The sequence shown here is derived from an EMBL/GenBank/DDBJ whole genome shotgun (WGS) entry which is preliminary data.</text>
</comment>
<name>A0A8S9J7B9_BRACR</name>
<dbReference type="AlphaFoldDB" id="A0A8S9J7B9"/>
<evidence type="ECO:0000313" key="1">
    <source>
        <dbReference type="EMBL" id="KAF2577789.1"/>
    </source>
</evidence>
<accession>A0A8S9J7B9</accession>
<reference evidence="1" key="1">
    <citation type="submission" date="2019-12" db="EMBL/GenBank/DDBJ databases">
        <title>Genome sequencing and annotation of Brassica cretica.</title>
        <authorList>
            <person name="Studholme D.J."/>
            <person name="Sarris P.F."/>
        </authorList>
    </citation>
    <scope>NUCLEOTIDE SEQUENCE</scope>
    <source>
        <strain evidence="1">PFS-001/15</strain>
        <tissue evidence="1">Leaf</tissue>
    </source>
</reference>
<gene>
    <name evidence="1" type="ORF">F2Q68_00004597</name>
</gene>